<protein>
    <submittedName>
        <fullName evidence="1">Uncharacterized protein</fullName>
    </submittedName>
</protein>
<dbReference type="OrthoDB" id="6000463at2759"/>
<dbReference type="Gene3D" id="2.30.30.140">
    <property type="match status" value="1"/>
</dbReference>
<dbReference type="Proteomes" id="UP001152320">
    <property type="component" value="Chromosome 13"/>
</dbReference>
<evidence type="ECO:0000313" key="1">
    <source>
        <dbReference type="EMBL" id="KAJ8030937.1"/>
    </source>
</evidence>
<dbReference type="AlphaFoldDB" id="A0A9Q1BQH2"/>
<dbReference type="InterPro" id="IPR016197">
    <property type="entry name" value="Chromo-like_dom_sf"/>
</dbReference>
<accession>A0A9Q1BQH2</accession>
<reference evidence="1" key="1">
    <citation type="submission" date="2021-10" db="EMBL/GenBank/DDBJ databases">
        <title>Tropical sea cucumber genome reveals ecological adaptation and Cuvierian tubules defense mechanism.</title>
        <authorList>
            <person name="Chen T."/>
        </authorList>
    </citation>
    <scope>NUCLEOTIDE SEQUENCE</scope>
    <source>
        <strain evidence="1">Nanhai2018</strain>
        <tissue evidence="1">Muscle</tissue>
    </source>
</reference>
<keyword evidence="2" id="KW-1185">Reference proteome</keyword>
<proteinExistence type="predicted"/>
<name>A0A9Q1BQH2_HOLLE</name>
<dbReference type="SUPFAM" id="SSF54160">
    <property type="entry name" value="Chromo domain-like"/>
    <property type="match status" value="1"/>
</dbReference>
<sequence>MEFTIGTKVQAVDELGRWENGKIIARNVTTGKYHVSFSGWGSEFDVDVSPSSVRKPIDPAKDDYADIGKRPSSVNRRHLAMLRTLCKGDAVKACIDGVEETVDVVEVDRFERTVVVEQQEQGQRLTKVKACLVTELEDETISEPPKKRTVKKRRTIIQHGNTGTTTERMTFFKCPQTEVEVGEVVEATPLGIKMAVKEIYNDGEVFRCGGNVVNDGSLTDFALSGPVEKVKKCDNYKVAPVKAAR</sequence>
<gene>
    <name evidence="1" type="ORF">HOLleu_27488</name>
</gene>
<dbReference type="EMBL" id="JAIZAY010000013">
    <property type="protein sequence ID" value="KAJ8030937.1"/>
    <property type="molecule type" value="Genomic_DNA"/>
</dbReference>
<evidence type="ECO:0000313" key="2">
    <source>
        <dbReference type="Proteomes" id="UP001152320"/>
    </source>
</evidence>
<organism evidence="1 2">
    <name type="scientific">Holothuria leucospilota</name>
    <name type="common">Black long sea cucumber</name>
    <name type="synonym">Mertensiothuria leucospilota</name>
    <dbReference type="NCBI Taxonomy" id="206669"/>
    <lineage>
        <taxon>Eukaryota</taxon>
        <taxon>Metazoa</taxon>
        <taxon>Echinodermata</taxon>
        <taxon>Eleutherozoa</taxon>
        <taxon>Echinozoa</taxon>
        <taxon>Holothuroidea</taxon>
        <taxon>Aspidochirotacea</taxon>
        <taxon>Aspidochirotida</taxon>
        <taxon>Holothuriidae</taxon>
        <taxon>Holothuria</taxon>
    </lineage>
</organism>
<comment type="caution">
    <text evidence="1">The sequence shown here is derived from an EMBL/GenBank/DDBJ whole genome shotgun (WGS) entry which is preliminary data.</text>
</comment>